<organism evidence="2 3">
    <name type="scientific">Mucuna pruriens</name>
    <name type="common">Velvet bean</name>
    <name type="synonym">Dolichos pruriens</name>
    <dbReference type="NCBI Taxonomy" id="157652"/>
    <lineage>
        <taxon>Eukaryota</taxon>
        <taxon>Viridiplantae</taxon>
        <taxon>Streptophyta</taxon>
        <taxon>Embryophyta</taxon>
        <taxon>Tracheophyta</taxon>
        <taxon>Spermatophyta</taxon>
        <taxon>Magnoliopsida</taxon>
        <taxon>eudicotyledons</taxon>
        <taxon>Gunneridae</taxon>
        <taxon>Pentapetalae</taxon>
        <taxon>rosids</taxon>
        <taxon>fabids</taxon>
        <taxon>Fabales</taxon>
        <taxon>Fabaceae</taxon>
        <taxon>Papilionoideae</taxon>
        <taxon>50 kb inversion clade</taxon>
        <taxon>NPAAA clade</taxon>
        <taxon>indigoferoid/millettioid clade</taxon>
        <taxon>Phaseoleae</taxon>
        <taxon>Mucuna</taxon>
    </lineage>
</organism>
<feature type="non-terminal residue" evidence="2">
    <location>
        <position position="1"/>
    </location>
</feature>
<evidence type="ECO:0000313" key="2">
    <source>
        <dbReference type="EMBL" id="RDY06730.1"/>
    </source>
</evidence>
<evidence type="ECO:0000256" key="1">
    <source>
        <dbReference type="SAM" id="Coils"/>
    </source>
</evidence>
<proteinExistence type="predicted"/>
<dbReference type="Proteomes" id="UP000257109">
    <property type="component" value="Unassembled WGS sequence"/>
</dbReference>
<dbReference type="AlphaFoldDB" id="A0A371HVC0"/>
<evidence type="ECO:0000313" key="3">
    <source>
        <dbReference type="Proteomes" id="UP000257109"/>
    </source>
</evidence>
<feature type="coiled-coil region" evidence="1">
    <location>
        <begin position="122"/>
        <end position="160"/>
    </location>
</feature>
<accession>A0A371HVC0</accession>
<gene>
    <name evidence="2" type="ORF">CR513_09238</name>
</gene>
<name>A0A371HVC0_MUCPR</name>
<comment type="caution">
    <text evidence="2">The sequence shown here is derived from an EMBL/GenBank/DDBJ whole genome shotgun (WGS) entry which is preliminary data.</text>
</comment>
<reference evidence="2" key="1">
    <citation type="submission" date="2018-05" db="EMBL/GenBank/DDBJ databases">
        <title>Draft genome of Mucuna pruriens seed.</title>
        <authorList>
            <person name="Nnadi N.E."/>
            <person name="Vos R."/>
            <person name="Hasami M.H."/>
            <person name="Devisetty U.K."/>
            <person name="Aguiy J.C."/>
        </authorList>
    </citation>
    <scope>NUCLEOTIDE SEQUENCE [LARGE SCALE GENOMIC DNA]</scope>
    <source>
        <strain evidence="2">JCA_2017</strain>
    </source>
</reference>
<dbReference type="EMBL" id="QJKJ01001628">
    <property type="protein sequence ID" value="RDY06730.1"/>
    <property type="molecule type" value="Genomic_DNA"/>
</dbReference>
<keyword evidence="3" id="KW-1185">Reference proteome</keyword>
<keyword evidence="1" id="KW-0175">Coiled coil</keyword>
<sequence>MPLIGTQGCINYNLTLLLRQSRYPMLYPPSKDNFPPIDDVAQRLGLIKGKETIEGGNKEEDLKRELEIAYEGQKRAWEEVDKERKITKQMAKCMKMEEEIRLRTKECLRAVDSEMCLRRAERDQSLLEKQELLEMLVEAKREENERLSRTKERFDKANLEFLNEQIQAKLWASQERSQLLENQAQENILPLQAKILRCKEQLSTLANQAQQQLTAAKSGSDFWEH</sequence>
<protein>
    <submittedName>
        <fullName evidence="2">Uncharacterized protein</fullName>
    </submittedName>
</protein>
<dbReference type="OrthoDB" id="1460580at2759"/>